<feature type="transmembrane region" description="Helical" evidence="5">
    <location>
        <begin position="368"/>
        <end position="390"/>
    </location>
</feature>
<sequence>MGGRPGRDHAGADRLVVALALSAGPLVSLGLARFAYALLLPEMASDLGWSWSQAGALNTANAAGYLLGALAAAPLARRLGTGRAFLLGALVTTLALLLTSLTGGYAVLLLARTAAGVGGAWAFVLGAALVAAAGAGGEPGRAALMLGLYYGGAGGGMTLAGLLVPWVLDRTSGSWQLGWVVLTVLGAVATVVAGLALRHTVEPDPPAAAEHQGWDRRRIGWLSAGYTFFGLGYIAYLTFVIAFLQEQGIGLRTVAVFWVVVGAAASAGWFVWGRLIGRLGGTPAMSVLMVVLAVGTALPVLVTEPWAFFVSGLVVGGTFLSVVTAMTVGVREALPAALWTSGLAFATVAFGVGQTVGPWLTGWFSDVVGSLGAGLVLSAALLVAGAVLALPGVRQAPSPGGGPDT</sequence>
<dbReference type="PROSITE" id="PS50850">
    <property type="entry name" value="MFS"/>
    <property type="match status" value="1"/>
</dbReference>
<keyword evidence="8" id="KW-1185">Reference proteome</keyword>
<feature type="transmembrane region" description="Helical" evidence="5">
    <location>
        <begin position="336"/>
        <end position="356"/>
    </location>
</feature>
<gene>
    <name evidence="7" type="ORF">GCM10011366_26160</name>
</gene>
<evidence type="ECO:0000256" key="1">
    <source>
        <dbReference type="ARBA" id="ARBA00004651"/>
    </source>
</evidence>
<feature type="transmembrane region" description="Helical" evidence="5">
    <location>
        <begin position="219"/>
        <end position="243"/>
    </location>
</feature>
<dbReference type="EMBL" id="BMEM01000004">
    <property type="protein sequence ID" value="GGF57079.1"/>
    <property type="molecule type" value="Genomic_DNA"/>
</dbReference>
<feature type="transmembrane region" description="Helical" evidence="5">
    <location>
        <begin position="284"/>
        <end position="302"/>
    </location>
</feature>
<dbReference type="InterPro" id="IPR020846">
    <property type="entry name" value="MFS_dom"/>
</dbReference>
<feature type="transmembrane region" description="Helical" evidence="5">
    <location>
        <begin position="308"/>
        <end position="329"/>
    </location>
</feature>
<keyword evidence="2 5" id="KW-0812">Transmembrane</keyword>
<dbReference type="GO" id="GO:0005886">
    <property type="term" value="C:plasma membrane"/>
    <property type="evidence" value="ECO:0007669"/>
    <property type="project" value="UniProtKB-SubCell"/>
</dbReference>
<feature type="transmembrane region" description="Helical" evidence="5">
    <location>
        <begin position="147"/>
        <end position="168"/>
    </location>
</feature>
<comment type="caution">
    <text evidence="7">The sequence shown here is derived from an EMBL/GenBank/DDBJ whole genome shotgun (WGS) entry which is preliminary data.</text>
</comment>
<dbReference type="Pfam" id="PF06779">
    <property type="entry name" value="MFS_4"/>
    <property type="match status" value="1"/>
</dbReference>
<dbReference type="Proteomes" id="UP000605670">
    <property type="component" value="Unassembled WGS sequence"/>
</dbReference>
<evidence type="ECO:0000259" key="6">
    <source>
        <dbReference type="PROSITE" id="PS50850"/>
    </source>
</evidence>
<accession>A0A917FA76</accession>
<keyword evidence="4 5" id="KW-0472">Membrane</keyword>
<reference evidence="7" key="1">
    <citation type="journal article" date="2014" name="Int. J. Syst. Evol. Microbiol.">
        <title>Complete genome sequence of Corynebacterium casei LMG S-19264T (=DSM 44701T), isolated from a smear-ripened cheese.</title>
        <authorList>
            <consortium name="US DOE Joint Genome Institute (JGI-PGF)"/>
            <person name="Walter F."/>
            <person name="Albersmeier A."/>
            <person name="Kalinowski J."/>
            <person name="Ruckert C."/>
        </authorList>
    </citation>
    <scope>NUCLEOTIDE SEQUENCE</scope>
    <source>
        <strain evidence="7">CGMCC 1.12160</strain>
    </source>
</reference>
<comment type="subcellular location">
    <subcellularLocation>
        <location evidence="1">Cell membrane</location>
        <topology evidence="1">Multi-pass membrane protein</topology>
    </subcellularLocation>
</comment>
<proteinExistence type="predicted"/>
<dbReference type="GO" id="GO:0022857">
    <property type="term" value="F:transmembrane transporter activity"/>
    <property type="evidence" value="ECO:0007669"/>
    <property type="project" value="InterPro"/>
</dbReference>
<evidence type="ECO:0000256" key="5">
    <source>
        <dbReference type="SAM" id="Phobius"/>
    </source>
</evidence>
<organism evidence="7 8">
    <name type="scientific">Ornithinimicrobium tianjinense</name>
    <dbReference type="NCBI Taxonomy" id="1195761"/>
    <lineage>
        <taxon>Bacteria</taxon>
        <taxon>Bacillati</taxon>
        <taxon>Actinomycetota</taxon>
        <taxon>Actinomycetes</taxon>
        <taxon>Micrococcales</taxon>
        <taxon>Ornithinimicrobiaceae</taxon>
        <taxon>Ornithinimicrobium</taxon>
    </lineage>
</organism>
<dbReference type="InterPro" id="IPR036259">
    <property type="entry name" value="MFS_trans_sf"/>
</dbReference>
<dbReference type="PANTHER" id="PTHR23537">
    <property type="match status" value="1"/>
</dbReference>
<dbReference type="Gene3D" id="1.20.1250.20">
    <property type="entry name" value="MFS general substrate transporter like domains"/>
    <property type="match status" value="1"/>
</dbReference>
<dbReference type="AlphaFoldDB" id="A0A917FA76"/>
<protein>
    <submittedName>
        <fullName evidence="7">MFS transporter</fullName>
    </submittedName>
</protein>
<dbReference type="RefSeq" id="WP_188431467.1">
    <property type="nucleotide sequence ID" value="NZ_BAABKH010000014.1"/>
</dbReference>
<evidence type="ECO:0000256" key="2">
    <source>
        <dbReference type="ARBA" id="ARBA00022692"/>
    </source>
</evidence>
<feature type="transmembrane region" description="Helical" evidence="5">
    <location>
        <begin position="174"/>
        <end position="198"/>
    </location>
</feature>
<keyword evidence="3 5" id="KW-1133">Transmembrane helix</keyword>
<feature type="transmembrane region" description="Helical" evidence="5">
    <location>
        <begin position="249"/>
        <end position="272"/>
    </location>
</feature>
<evidence type="ECO:0000313" key="7">
    <source>
        <dbReference type="EMBL" id="GGF57079.1"/>
    </source>
</evidence>
<evidence type="ECO:0000313" key="8">
    <source>
        <dbReference type="Proteomes" id="UP000605670"/>
    </source>
</evidence>
<feature type="domain" description="Major facilitator superfamily (MFS) profile" evidence="6">
    <location>
        <begin position="16"/>
        <end position="397"/>
    </location>
</feature>
<name>A0A917FA76_9MICO</name>
<dbReference type="InterPro" id="IPR010645">
    <property type="entry name" value="MFS_4"/>
</dbReference>
<feature type="transmembrane region" description="Helical" evidence="5">
    <location>
        <begin position="85"/>
        <end position="108"/>
    </location>
</feature>
<feature type="transmembrane region" description="Helical" evidence="5">
    <location>
        <begin position="15"/>
        <end position="39"/>
    </location>
</feature>
<feature type="transmembrane region" description="Helical" evidence="5">
    <location>
        <begin position="51"/>
        <end position="73"/>
    </location>
</feature>
<feature type="transmembrane region" description="Helical" evidence="5">
    <location>
        <begin position="114"/>
        <end position="135"/>
    </location>
</feature>
<evidence type="ECO:0000256" key="4">
    <source>
        <dbReference type="ARBA" id="ARBA00023136"/>
    </source>
</evidence>
<evidence type="ECO:0000256" key="3">
    <source>
        <dbReference type="ARBA" id="ARBA00022989"/>
    </source>
</evidence>
<reference evidence="7" key="2">
    <citation type="submission" date="2020-09" db="EMBL/GenBank/DDBJ databases">
        <authorList>
            <person name="Sun Q."/>
            <person name="Zhou Y."/>
        </authorList>
    </citation>
    <scope>NUCLEOTIDE SEQUENCE</scope>
    <source>
        <strain evidence="7">CGMCC 1.12160</strain>
    </source>
</reference>
<dbReference type="SUPFAM" id="SSF103473">
    <property type="entry name" value="MFS general substrate transporter"/>
    <property type="match status" value="1"/>
</dbReference>
<dbReference type="PANTHER" id="PTHR23537:SF1">
    <property type="entry name" value="SUGAR TRANSPORTER"/>
    <property type="match status" value="1"/>
</dbReference>